<keyword evidence="1" id="KW-0812">Transmembrane</keyword>
<sequence>MKLLKQLSLKEWLSTLIIASAAFLLLGAMTALWSNPFFMRMTEVSGWDYIILSFESLLIGLFFGIQAPHCATKKAGIGGVLGFVGFGCSVCNKILLLLFGSSFLLSYFEPVRHYAGALGLLLFSYALIQRWLLRLAVLDENRLQKETDPDSEVVL</sequence>
<gene>
    <name evidence="2" type="ORF">METZ01_LOCUS159002</name>
</gene>
<evidence type="ECO:0000256" key="1">
    <source>
        <dbReference type="SAM" id="Phobius"/>
    </source>
</evidence>
<organism evidence="2">
    <name type="scientific">marine metagenome</name>
    <dbReference type="NCBI Taxonomy" id="408172"/>
    <lineage>
        <taxon>unclassified sequences</taxon>
        <taxon>metagenomes</taxon>
        <taxon>ecological metagenomes</taxon>
    </lineage>
</organism>
<dbReference type="EMBL" id="UINC01027239">
    <property type="protein sequence ID" value="SVB06148.1"/>
    <property type="molecule type" value="Genomic_DNA"/>
</dbReference>
<dbReference type="AlphaFoldDB" id="A0A382AXI1"/>
<accession>A0A382AXI1</accession>
<evidence type="ECO:0000313" key="2">
    <source>
        <dbReference type="EMBL" id="SVB06148.1"/>
    </source>
</evidence>
<proteinExistence type="predicted"/>
<feature type="transmembrane region" description="Helical" evidence="1">
    <location>
        <begin position="12"/>
        <end position="34"/>
    </location>
</feature>
<reference evidence="2" key="1">
    <citation type="submission" date="2018-05" db="EMBL/GenBank/DDBJ databases">
        <authorList>
            <person name="Lanie J.A."/>
            <person name="Ng W.-L."/>
            <person name="Kazmierczak K.M."/>
            <person name="Andrzejewski T.M."/>
            <person name="Davidsen T.M."/>
            <person name="Wayne K.J."/>
            <person name="Tettelin H."/>
            <person name="Glass J.I."/>
            <person name="Rusch D."/>
            <person name="Podicherti R."/>
            <person name="Tsui H.-C.T."/>
            <person name="Winkler M.E."/>
        </authorList>
    </citation>
    <scope>NUCLEOTIDE SEQUENCE</scope>
</reference>
<keyword evidence="1" id="KW-1133">Transmembrane helix</keyword>
<name>A0A382AXI1_9ZZZZ</name>
<feature type="transmembrane region" description="Helical" evidence="1">
    <location>
        <begin position="46"/>
        <end position="65"/>
    </location>
</feature>
<keyword evidence="1" id="KW-0472">Membrane</keyword>
<protein>
    <submittedName>
        <fullName evidence="2">Uncharacterized protein</fullName>
    </submittedName>
</protein>
<feature type="transmembrane region" description="Helical" evidence="1">
    <location>
        <begin position="77"/>
        <end position="108"/>
    </location>
</feature>
<feature type="transmembrane region" description="Helical" evidence="1">
    <location>
        <begin position="114"/>
        <end position="133"/>
    </location>
</feature>